<dbReference type="OMA" id="ENHRARG"/>
<evidence type="ECO:0000313" key="11">
    <source>
        <dbReference type="EMBL" id="KJE93893.1"/>
    </source>
</evidence>
<dbReference type="PROSITE" id="PS51021">
    <property type="entry name" value="BAR"/>
    <property type="match status" value="1"/>
</dbReference>
<dbReference type="InterPro" id="IPR036028">
    <property type="entry name" value="SH3-like_dom_sf"/>
</dbReference>
<dbReference type="PROSITE" id="PS50002">
    <property type="entry name" value="SH3"/>
    <property type="match status" value="1"/>
</dbReference>
<dbReference type="RefSeq" id="XP_004347358.1">
    <property type="nucleotide sequence ID" value="XM_004347308.2"/>
</dbReference>
<dbReference type="Pfam" id="PF14604">
    <property type="entry name" value="SH3_9"/>
    <property type="match status" value="1"/>
</dbReference>
<feature type="domain" description="SH3" evidence="9">
    <location>
        <begin position="410"/>
        <end position="475"/>
    </location>
</feature>
<dbReference type="SUPFAM" id="SSF50044">
    <property type="entry name" value="SH3-domain"/>
    <property type="match status" value="1"/>
</dbReference>
<feature type="compositionally biased region" description="Low complexity" evidence="8">
    <location>
        <begin position="311"/>
        <end position="333"/>
    </location>
</feature>
<accession>A0A0D2WRK1</accession>
<dbReference type="Gene3D" id="1.20.1270.60">
    <property type="entry name" value="Arfaptin homology (AH) domain/BAR domain"/>
    <property type="match status" value="1"/>
</dbReference>
<evidence type="ECO:0000256" key="7">
    <source>
        <dbReference type="PROSITE-ProRule" id="PRU00192"/>
    </source>
</evidence>
<dbReference type="Pfam" id="PF03114">
    <property type="entry name" value="BAR"/>
    <property type="match status" value="1"/>
</dbReference>
<dbReference type="SUPFAM" id="SSF103657">
    <property type="entry name" value="BAR/IMD domain-like"/>
    <property type="match status" value="1"/>
</dbReference>
<evidence type="ECO:0000259" key="10">
    <source>
        <dbReference type="PROSITE" id="PS51021"/>
    </source>
</evidence>
<feature type="region of interest" description="Disordered" evidence="8">
    <location>
        <begin position="371"/>
        <end position="408"/>
    </location>
</feature>
<keyword evidence="4" id="KW-0963">Cytoplasm</keyword>
<dbReference type="GO" id="GO:0005543">
    <property type="term" value="F:phospholipid binding"/>
    <property type="evidence" value="ECO:0007669"/>
    <property type="project" value="TreeGrafter"/>
</dbReference>
<evidence type="ECO:0000256" key="5">
    <source>
        <dbReference type="ARBA" id="ARBA00023054"/>
    </source>
</evidence>
<proteinExistence type="predicted"/>
<dbReference type="InterPro" id="IPR027267">
    <property type="entry name" value="AH/BAR_dom_sf"/>
</dbReference>
<sequence>MSGKDFLSTLAKNAGRAQERVMQKLGKADETVDEVFQTHVKNFTKQLAVATRLQKDARSLMQAIQAMSNATKSLADSMVEAFDDGWSGATEFQEQAAIMVRSCHQFQQHAGELLSQSMNGYVNGQFPDLKNRIAKRDRKLIDYDRYRHALQGIKAKSKASDSKLTQAEEEHAQAKEIYEELNAQLNNDLPVFYEARIPFYKGVCHELYSAMFSFHETSTVTSCKLHQISAERSDISPAAAAIENLPSSIPNVAGLSGSTGFLGTASSTSPSHTTTSSSAVSQSASTGSANAAPAPVLSPAGKAPSTSNLHSSSSMGDVSGNSPSSGRGSTASGTAAAAAAATANAGNRKLSAANDDDAEITKRLEDLAVEFSGDSEPSSEPAPVLPPTAASVAAPAASSPATAKKKQGPKVLYTVRATHHYDGMEDDELTFGKGDIIMIVDTPPELELDEGWAYGVRQDGKKGVLPVNFTERLERTSKAYML</sequence>
<keyword evidence="6" id="KW-0472">Membrane</keyword>
<dbReference type="PANTHER" id="PTHR46514">
    <property type="entry name" value="AMPHIPHYSIN"/>
    <property type="match status" value="1"/>
</dbReference>
<feature type="compositionally biased region" description="Low complexity" evidence="8">
    <location>
        <begin position="264"/>
        <end position="289"/>
    </location>
</feature>
<dbReference type="OrthoDB" id="446293at2759"/>
<evidence type="ECO:0000256" key="1">
    <source>
        <dbReference type="ARBA" id="ARBA00004308"/>
    </source>
</evidence>
<evidence type="ECO:0000256" key="2">
    <source>
        <dbReference type="ARBA" id="ARBA00004496"/>
    </source>
</evidence>
<keyword evidence="12" id="KW-1185">Reference proteome</keyword>
<dbReference type="PRINTS" id="PR01251">
    <property type="entry name" value="AMPHIPHYSIN"/>
</dbReference>
<dbReference type="FunFam" id="1.20.1270.60:FF:000013">
    <property type="entry name" value="Amphiphysin isoform 2"/>
    <property type="match status" value="1"/>
</dbReference>
<evidence type="ECO:0008006" key="13">
    <source>
        <dbReference type="Google" id="ProtNLM"/>
    </source>
</evidence>
<dbReference type="InterPro" id="IPR001452">
    <property type="entry name" value="SH3_domain"/>
</dbReference>
<organism evidence="11 12">
    <name type="scientific">Capsaspora owczarzaki (strain ATCC 30864)</name>
    <dbReference type="NCBI Taxonomy" id="595528"/>
    <lineage>
        <taxon>Eukaryota</taxon>
        <taxon>Filasterea</taxon>
        <taxon>Capsaspora</taxon>
    </lineage>
</organism>
<keyword evidence="3 7" id="KW-0728">SH3 domain</keyword>
<keyword evidence="5" id="KW-0175">Coiled coil</keyword>
<dbReference type="STRING" id="595528.A0A0D2WRK1"/>
<name>A0A0D2WRK1_CAPO3</name>
<evidence type="ECO:0000259" key="9">
    <source>
        <dbReference type="PROSITE" id="PS50002"/>
    </source>
</evidence>
<feature type="domain" description="BAR" evidence="10">
    <location>
        <begin position="21"/>
        <end position="241"/>
    </location>
</feature>
<dbReference type="eggNOG" id="KOG3771">
    <property type="taxonomic scope" value="Eukaryota"/>
</dbReference>
<dbReference type="Proteomes" id="UP000008743">
    <property type="component" value="Unassembled WGS sequence"/>
</dbReference>
<dbReference type="InParanoid" id="A0A0D2WRK1"/>
<feature type="compositionally biased region" description="Low complexity" evidence="8">
    <location>
        <begin position="387"/>
        <end position="402"/>
    </location>
</feature>
<evidence type="ECO:0000256" key="6">
    <source>
        <dbReference type="ARBA" id="ARBA00023136"/>
    </source>
</evidence>
<dbReference type="PANTHER" id="PTHR46514:SF3">
    <property type="entry name" value="AMPHIPHYSIN"/>
    <property type="match status" value="1"/>
</dbReference>
<feature type="region of interest" description="Disordered" evidence="8">
    <location>
        <begin position="263"/>
        <end position="333"/>
    </location>
</feature>
<dbReference type="GO" id="GO:0005737">
    <property type="term" value="C:cytoplasm"/>
    <property type="evidence" value="ECO:0007669"/>
    <property type="project" value="UniProtKB-SubCell"/>
</dbReference>
<dbReference type="InterPro" id="IPR003005">
    <property type="entry name" value="Amphiphysin"/>
</dbReference>
<evidence type="ECO:0000256" key="3">
    <source>
        <dbReference type="ARBA" id="ARBA00022443"/>
    </source>
</evidence>
<comment type="subcellular location">
    <subcellularLocation>
        <location evidence="2">Cytoplasm</location>
    </subcellularLocation>
    <subcellularLocation>
        <location evidence="1">Endomembrane system</location>
    </subcellularLocation>
</comment>
<dbReference type="GO" id="GO:0005886">
    <property type="term" value="C:plasma membrane"/>
    <property type="evidence" value="ECO:0007669"/>
    <property type="project" value="TreeGrafter"/>
</dbReference>
<dbReference type="SMART" id="SM00721">
    <property type="entry name" value="BAR"/>
    <property type="match status" value="1"/>
</dbReference>
<reference evidence="12" key="1">
    <citation type="submission" date="2011-02" db="EMBL/GenBank/DDBJ databases">
        <title>The Genome Sequence of Capsaspora owczarzaki ATCC 30864.</title>
        <authorList>
            <person name="Russ C."/>
            <person name="Cuomo C."/>
            <person name="Burger G."/>
            <person name="Gray M.W."/>
            <person name="Holland P.W.H."/>
            <person name="King N."/>
            <person name="Lang F.B.F."/>
            <person name="Roger A.J."/>
            <person name="Ruiz-Trillo I."/>
            <person name="Young S.K."/>
            <person name="Zeng Q."/>
            <person name="Gargeya S."/>
            <person name="Alvarado L."/>
            <person name="Berlin A."/>
            <person name="Chapman S.B."/>
            <person name="Chen Z."/>
            <person name="Freedman E."/>
            <person name="Gellesch M."/>
            <person name="Goldberg J."/>
            <person name="Griggs A."/>
            <person name="Gujja S."/>
            <person name="Heilman E."/>
            <person name="Heiman D."/>
            <person name="Howarth C."/>
            <person name="Mehta T."/>
            <person name="Neiman D."/>
            <person name="Pearson M."/>
            <person name="Roberts A."/>
            <person name="Saif S."/>
            <person name="Shea T."/>
            <person name="Shenoy N."/>
            <person name="Sisk P."/>
            <person name="Stolte C."/>
            <person name="Sykes S."/>
            <person name="White J."/>
            <person name="Yandava C."/>
            <person name="Haas B."/>
            <person name="Nusbaum C."/>
            <person name="Birren B."/>
        </authorList>
    </citation>
    <scope>NUCLEOTIDE SEQUENCE</scope>
    <source>
        <strain evidence="12">ATCC 30864</strain>
    </source>
</reference>
<gene>
    <name evidence="11" type="ORF">CAOG_004611</name>
</gene>
<evidence type="ECO:0000256" key="8">
    <source>
        <dbReference type="SAM" id="MobiDB-lite"/>
    </source>
</evidence>
<dbReference type="AlphaFoldDB" id="A0A0D2WRK1"/>
<dbReference type="InterPro" id="IPR004148">
    <property type="entry name" value="BAR_dom"/>
</dbReference>
<dbReference type="CDD" id="cd11790">
    <property type="entry name" value="SH3_Amphiphysin"/>
    <property type="match status" value="1"/>
</dbReference>
<dbReference type="SMART" id="SM00326">
    <property type="entry name" value="SH3"/>
    <property type="match status" value="1"/>
</dbReference>
<dbReference type="PhylomeDB" id="A0A0D2WRK1"/>
<dbReference type="GO" id="GO:0012505">
    <property type="term" value="C:endomembrane system"/>
    <property type="evidence" value="ECO:0007669"/>
    <property type="project" value="UniProtKB-SubCell"/>
</dbReference>
<protein>
    <recommendedName>
        <fullName evidence="13">SH3 domain-containing protein</fullName>
    </recommendedName>
</protein>
<dbReference type="Gene3D" id="2.30.30.40">
    <property type="entry name" value="SH3 Domains"/>
    <property type="match status" value="1"/>
</dbReference>
<dbReference type="EMBL" id="KE346366">
    <property type="protein sequence ID" value="KJE93893.1"/>
    <property type="molecule type" value="Genomic_DNA"/>
</dbReference>
<evidence type="ECO:0000256" key="4">
    <source>
        <dbReference type="ARBA" id="ARBA00022490"/>
    </source>
</evidence>
<evidence type="ECO:0000313" key="12">
    <source>
        <dbReference type="Proteomes" id="UP000008743"/>
    </source>
</evidence>